<proteinExistence type="predicted"/>
<dbReference type="PANTHER" id="PTHR37814:SF1">
    <property type="entry name" value="MEMBRANE PROTEIN"/>
    <property type="match status" value="1"/>
</dbReference>
<comment type="caution">
    <text evidence="2">The sequence shown here is derived from an EMBL/GenBank/DDBJ whole genome shotgun (WGS) entry which is preliminary data.</text>
</comment>
<dbReference type="EMBL" id="JAKGSI010000001">
    <property type="protein sequence ID" value="MCF4005907.1"/>
    <property type="molecule type" value="Genomic_DNA"/>
</dbReference>
<feature type="transmembrane region" description="Helical" evidence="1">
    <location>
        <begin position="152"/>
        <end position="171"/>
    </location>
</feature>
<evidence type="ECO:0000313" key="3">
    <source>
        <dbReference type="Proteomes" id="UP001139336"/>
    </source>
</evidence>
<feature type="transmembrane region" description="Helical" evidence="1">
    <location>
        <begin position="87"/>
        <end position="111"/>
    </location>
</feature>
<keyword evidence="1" id="KW-1133">Transmembrane helix</keyword>
<name>A0A9X1QM99_9CORY</name>
<dbReference type="RefSeq" id="WP_236117695.1">
    <property type="nucleotide sequence ID" value="NZ_JAKGSI010000001.1"/>
</dbReference>
<evidence type="ECO:0000313" key="2">
    <source>
        <dbReference type="EMBL" id="MCF4005907.1"/>
    </source>
</evidence>
<keyword evidence="3" id="KW-1185">Reference proteome</keyword>
<organism evidence="2 3">
    <name type="scientific">Corynebacterium uropygiale</name>
    <dbReference type="NCBI Taxonomy" id="1775911"/>
    <lineage>
        <taxon>Bacteria</taxon>
        <taxon>Bacillati</taxon>
        <taxon>Actinomycetota</taxon>
        <taxon>Actinomycetes</taxon>
        <taxon>Mycobacteriales</taxon>
        <taxon>Corynebacteriaceae</taxon>
        <taxon>Corynebacterium</taxon>
    </lineage>
</organism>
<dbReference type="InterPro" id="IPR038728">
    <property type="entry name" value="YkvI-like"/>
</dbReference>
<dbReference type="AlphaFoldDB" id="A0A9X1QM99"/>
<dbReference type="Proteomes" id="UP001139336">
    <property type="component" value="Unassembled WGS sequence"/>
</dbReference>
<feature type="transmembrane region" description="Helical" evidence="1">
    <location>
        <begin position="123"/>
        <end position="140"/>
    </location>
</feature>
<accession>A0A9X1QM99</accession>
<feature type="transmembrane region" description="Helical" evidence="1">
    <location>
        <begin position="45"/>
        <end position="67"/>
    </location>
</feature>
<evidence type="ECO:0000256" key="1">
    <source>
        <dbReference type="SAM" id="Phobius"/>
    </source>
</evidence>
<protein>
    <submittedName>
        <fullName evidence="2">Uncharacterized protein</fullName>
    </submittedName>
</protein>
<keyword evidence="1" id="KW-0472">Membrane</keyword>
<keyword evidence="1" id="KW-0812">Transmembrane</keyword>
<reference evidence="2" key="1">
    <citation type="submission" date="2022-01" db="EMBL/GenBank/DDBJ databases">
        <title>Corynebacterium sp. nov isolated from isolated from the feces of the greater white-fronted geese (Anser albifrons) at Poyang Lake, PR China.</title>
        <authorList>
            <person name="Liu Q."/>
        </authorList>
    </citation>
    <scope>NUCLEOTIDE SEQUENCE</scope>
    <source>
        <strain evidence="2">JCM 32435</strain>
    </source>
</reference>
<dbReference type="PANTHER" id="PTHR37814">
    <property type="entry name" value="CONSERVED MEMBRANE PROTEIN"/>
    <property type="match status" value="1"/>
</dbReference>
<feature type="transmembrane region" description="Helical" evidence="1">
    <location>
        <begin position="14"/>
        <end position="33"/>
    </location>
</feature>
<gene>
    <name evidence="2" type="ORF">L1O03_01790</name>
</gene>
<sequence>MVESPLPTWWLSTFNYLGLAMFSAISMAMVIGGSEWNPRVAGRGGFVGGLMFSVILLLVMMGLLVRIPSVGESALPTLKLFNDLNGTLGIVAAVVTYLMIFSTTIGIFYSLGRRVTVHYPDRFHAAFIVLTLVGFGLSFFDFTQLVATVFPVLGWVGILIILLLAATWLLHGREKIGKETRRRDKIRGLILRKLDPRQKFLRRHEESPVALVNDAEDELPGSYRRALRNEIIEDALVELK</sequence>